<evidence type="ECO:0000256" key="3">
    <source>
        <dbReference type="ARBA" id="ARBA00022989"/>
    </source>
</evidence>
<feature type="transmembrane region" description="Helical" evidence="6">
    <location>
        <begin position="541"/>
        <end position="561"/>
    </location>
</feature>
<evidence type="ECO:0008006" key="9">
    <source>
        <dbReference type="Google" id="ProtNLM"/>
    </source>
</evidence>
<feature type="transmembrane region" description="Helical" evidence="6">
    <location>
        <begin position="326"/>
        <end position="347"/>
    </location>
</feature>
<evidence type="ECO:0000256" key="4">
    <source>
        <dbReference type="ARBA" id="ARBA00023136"/>
    </source>
</evidence>
<dbReference type="InterPro" id="IPR036259">
    <property type="entry name" value="MFS_trans_sf"/>
</dbReference>
<name>A0ABP0E8A5_9ASCO</name>
<accession>A0ABP0E8A5</accession>
<evidence type="ECO:0000313" key="8">
    <source>
        <dbReference type="Proteomes" id="UP001497600"/>
    </source>
</evidence>
<dbReference type="Proteomes" id="UP001497600">
    <property type="component" value="Chromosome C"/>
</dbReference>
<evidence type="ECO:0000313" key="7">
    <source>
        <dbReference type="EMBL" id="CAK7898971.1"/>
    </source>
</evidence>
<feature type="transmembrane region" description="Helical" evidence="6">
    <location>
        <begin position="268"/>
        <end position="284"/>
    </location>
</feature>
<dbReference type="Gene3D" id="1.20.1250.20">
    <property type="entry name" value="MFS general substrate transporter like domains"/>
    <property type="match status" value="2"/>
</dbReference>
<feature type="transmembrane region" description="Helical" evidence="6">
    <location>
        <begin position="234"/>
        <end position="256"/>
    </location>
</feature>
<keyword evidence="4 6" id="KW-0472">Membrane</keyword>
<feature type="transmembrane region" description="Helical" evidence="6">
    <location>
        <begin position="353"/>
        <end position="373"/>
    </location>
</feature>
<dbReference type="Pfam" id="PF07690">
    <property type="entry name" value="MFS_1"/>
    <property type="match status" value="1"/>
</dbReference>
<feature type="transmembrane region" description="Helical" evidence="6">
    <location>
        <begin position="600"/>
        <end position="624"/>
    </location>
</feature>
<dbReference type="EMBL" id="OZ004255">
    <property type="protein sequence ID" value="CAK7898971.1"/>
    <property type="molecule type" value="Genomic_DNA"/>
</dbReference>
<evidence type="ECO:0000256" key="1">
    <source>
        <dbReference type="ARBA" id="ARBA00004141"/>
    </source>
</evidence>
<dbReference type="SUPFAM" id="SSF103473">
    <property type="entry name" value="MFS general substrate transporter"/>
    <property type="match status" value="1"/>
</dbReference>
<protein>
    <recommendedName>
        <fullName evidence="9">Major facilitator superfamily (MFS) profile domain-containing protein</fullName>
    </recommendedName>
</protein>
<evidence type="ECO:0000256" key="5">
    <source>
        <dbReference type="SAM" id="MobiDB-lite"/>
    </source>
</evidence>
<feature type="transmembrane region" description="Helical" evidence="6">
    <location>
        <begin position="451"/>
        <end position="473"/>
    </location>
</feature>
<evidence type="ECO:0000256" key="2">
    <source>
        <dbReference type="ARBA" id="ARBA00022692"/>
    </source>
</evidence>
<comment type="subcellular location">
    <subcellularLocation>
        <location evidence="1">Membrane</location>
        <topology evidence="1">Multi-pass membrane protein</topology>
    </subcellularLocation>
</comment>
<keyword evidence="2 6" id="KW-0812">Transmembrane</keyword>
<gene>
    <name evidence="7" type="ORF">CAAN4_C00518</name>
</gene>
<feature type="transmembrane region" description="Helical" evidence="6">
    <location>
        <begin position="485"/>
        <end position="504"/>
    </location>
</feature>
<dbReference type="PANTHER" id="PTHR23514">
    <property type="entry name" value="BYPASS OF STOP CODON PROTEIN 6"/>
    <property type="match status" value="1"/>
</dbReference>
<keyword evidence="3 6" id="KW-1133">Transmembrane helix</keyword>
<proteinExistence type="predicted"/>
<dbReference type="InterPro" id="IPR051788">
    <property type="entry name" value="MFS_Transporter"/>
</dbReference>
<feature type="region of interest" description="Disordered" evidence="5">
    <location>
        <begin position="28"/>
        <end position="87"/>
    </location>
</feature>
<evidence type="ECO:0000256" key="6">
    <source>
        <dbReference type="SAM" id="Phobius"/>
    </source>
</evidence>
<feature type="transmembrane region" description="Helical" evidence="6">
    <location>
        <begin position="573"/>
        <end position="594"/>
    </location>
</feature>
<keyword evidence="8" id="KW-1185">Reference proteome</keyword>
<dbReference type="PANTHER" id="PTHR23514:SF6">
    <property type="entry name" value="MAJOR FACILITATOR SUPERFAMILY (MFS) PROFILE DOMAIN-CONTAINING PROTEIN"/>
    <property type="match status" value="1"/>
</dbReference>
<feature type="transmembrane region" description="Helical" evidence="6">
    <location>
        <begin position="516"/>
        <end position="535"/>
    </location>
</feature>
<organism evidence="7 8">
    <name type="scientific">[Candida] anglica</name>
    <dbReference type="NCBI Taxonomy" id="148631"/>
    <lineage>
        <taxon>Eukaryota</taxon>
        <taxon>Fungi</taxon>
        <taxon>Dikarya</taxon>
        <taxon>Ascomycota</taxon>
        <taxon>Saccharomycotina</taxon>
        <taxon>Pichiomycetes</taxon>
        <taxon>Debaryomycetaceae</taxon>
        <taxon>Kurtzmaniella</taxon>
    </lineage>
</organism>
<reference evidence="7 8" key="1">
    <citation type="submission" date="2024-01" db="EMBL/GenBank/DDBJ databases">
        <authorList>
            <consortium name="Genoscope - CEA"/>
            <person name="William W."/>
        </authorList>
    </citation>
    <scope>NUCLEOTIDE SEQUENCE [LARGE SCALE GENOMIC DNA]</scope>
    <source>
        <strain evidence="7 8">29B2s-10</strain>
    </source>
</reference>
<sequence length="644" mass="71155">MNFIPPADLDSDSVQQLTSSLFEKGYMMPVNGTRDSISTDPGRSGISESIDRPENPNTGVSQDDGDNASGSHVTRRQSIRPSDRTVSESVVPLYNSIIQNIPESLPTTPGYEVTQKMFEQDMTSSLPTQRPNLYRKDTQQAELGNSWSADLGGAITRLLTNQRDIGSIRENDNERSVIEVESEPVDETTPVMTFRNPPKNLWRVCACCIWAFTNGFSDGTPGALLPFIEEYYNVSYSVVSLIWMSNAVGFIMVALFSHKIEPWFTKRQALTLGCVFSTIMFAFVSTGYKFPLIVCGFFFGGVGVATCLSQMNVFMTRLEKSSTALGYFHGVYGLGATVSPLIGTSFINNDIPWHYFYLILVGLSLTNAINIWFSFEGSDEDLAPWDNKEDVSTETVVKEEEEAINTGHEETVIGLTNLGRGGKSKTSRQGPHAPAVPHGDMAAALSNRITWLISFFVLFYQGSEVSMGGWIVTYLLNYRHGNPKSVGYVASGFWLGLTLGRLALTRPFHKYVGARRGIIIMSVLSILFVVLTWAIPSVITAGVFVSLAGVFIGPTYPLMISLAARMLPRKIQVVSLTIMTAFGSSGGAIFPFFVGLISQFAGAFVVLPIFIGLYTLMLIIWICLPNVEGRERYDGKMTWWQRIW</sequence>
<feature type="transmembrane region" description="Helical" evidence="6">
    <location>
        <begin position="290"/>
        <end position="314"/>
    </location>
</feature>
<dbReference type="InterPro" id="IPR011701">
    <property type="entry name" value="MFS"/>
</dbReference>